<dbReference type="CDD" id="cd12158">
    <property type="entry name" value="ErythrP_dh"/>
    <property type="match status" value="1"/>
</dbReference>
<name>A0A1I1II95_9GAMM</name>
<keyword evidence="9" id="KW-1185">Reference proteome</keyword>
<proteinExistence type="inferred from homology"/>
<dbReference type="PANTHER" id="PTHR42938:SF9">
    <property type="entry name" value="FORMATE DEHYDROGENASE 1"/>
    <property type="match status" value="1"/>
</dbReference>
<dbReference type="Proteomes" id="UP000199046">
    <property type="component" value="Unassembled WGS sequence"/>
</dbReference>
<dbReference type="Pfam" id="PF02826">
    <property type="entry name" value="2-Hacid_dh_C"/>
    <property type="match status" value="1"/>
</dbReference>
<feature type="binding site" evidence="5">
    <location>
        <position position="258"/>
    </location>
    <ligand>
        <name>substrate</name>
    </ligand>
</feature>
<feature type="domain" description="D-isomer specific 2-hydroxyacid dehydrogenase NAD-binding" evidence="6">
    <location>
        <begin position="110"/>
        <end position="256"/>
    </location>
</feature>
<dbReference type="GO" id="GO:0051287">
    <property type="term" value="F:NAD binding"/>
    <property type="evidence" value="ECO:0007669"/>
    <property type="project" value="InterPro"/>
</dbReference>
<accession>A0A1I1II95</accession>
<dbReference type="EMBL" id="FOLY01000002">
    <property type="protein sequence ID" value="SFC35905.1"/>
    <property type="molecule type" value="Genomic_DNA"/>
</dbReference>
<keyword evidence="2 5" id="KW-0560">Oxidoreductase</keyword>
<dbReference type="GO" id="GO:0008615">
    <property type="term" value="P:pyridoxine biosynthetic process"/>
    <property type="evidence" value="ECO:0007669"/>
    <property type="project" value="UniProtKB-UniRule"/>
</dbReference>
<feature type="binding site" evidence="5">
    <location>
        <position position="146"/>
    </location>
    <ligand>
        <name>NAD(+)</name>
        <dbReference type="ChEBI" id="CHEBI:57540"/>
    </ligand>
</feature>
<dbReference type="UniPathway" id="UPA00244">
    <property type="reaction ID" value="UER00310"/>
</dbReference>
<protein>
    <recommendedName>
        <fullName evidence="5">Erythronate-4-phosphate dehydrogenase</fullName>
        <ecNumber evidence="5">1.1.1.290</ecNumber>
    </recommendedName>
</protein>
<dbReference type="Gene3D" id="3.40.50.720">
    <property type="entry name" value="NAD(P)-binding Rossmann-like Domain"/>
    <property type="match status" value="2"/>
</dbReference>
<feature type="domain" description="Erythronate-4-phosphate dehydrogenase dimerisation" evidence="7">
    <location>
        <begin position="291"/>
        <end position="364"/>
    </location>
</feature>
<evidence type="ECO:0000259" key="6">
    <source>
        <dbReference type="Pfam" id="PF02826"/>
    </source>
</evidence>
<dbReference type="NCBIfam" id="NF001309">
    <property type="entry name" value="PRK00257.1"/>
    <property type="match status" value="1"/>
</dbReference>
<comment type="function">
    <text evidence="5">Catalyzes the oxidation of erythronate-4-phosphate to 3-hydroxy-2-oxo-4-phosphonooxybutanoate.</text>
</comment>
<dbReference type="OrthoDB" id="9770208at2"/>
<evidence type="ECO:0000256" key="2">
    <source>
        <dbReference type="ARBA" id="ARBA00023002"/>
    </source>
</evidence>
<comment type="pathway">
    <text evidence="5">Cofactor biosynthesis; pyridoxine 5'-phosphate biosynthesis; pyridoxine 5'-phosphate from D-erythrose 4-phosphate: step 2/5.</text>
</comment>
<dbReference type="InterPro" id="IPR036291">
    <property type="entry name" value="NAD(P)-bd_dom_sf"/>
</dbReference>
<dbReference type="RefSeq" id="WP_090131816.1">
    <property type="nucleotide sequence ID" value="NZ_FOLY01000002.1"/>
</dbReference>
<gene>
    <name evidence="5" type="primary">pdxB</name>
    <name evidence="8" type="ORF">SAMN05421848_1251</name>
</gene>
<feature type="binding site" evidence="5">
    <location>
        <position position="66"/>
    </location>
    <ligand>
        <name>substrate</name>
    </ligand>
</feature>
<dbReference type="EC" id="1.1.1.290" evidence="5"/>
<dbReference type="HAMAP" id="MF_01825">
    <property type="entry name" value="PdxB"/>
    <property type="match status" value="1"/>
</dbReference>
<dbReference type="AlphaFoldDB" id="A0A1I1II95"/>
<evidence type="ECO:0000256" key="1">
    <source>
        <dbReference type="ARBA" id="ARBA00022490"/>
    </source>
</evidence>
<feature type="binding site" evidence="5">
    <location>
        <position position="45"/>
    </location>
    <ligand>
        <name>substrate</name>
    </ligand>
</feature>
<dbReference type="InterPro" id="IPR024531">
    <property type="entry name" value="Erythronate-4-P_DHase_dimer"/>
</dbReference>
<evidence type="ECO:0000256" key="4">
    <source>
        <dbReference type="ARBA" id="ARBA00023096"/>
    </source>
</evidence>
<dbReference type="SUPFAM" id="SSF52283">
    <property type="entry name" value="Formate/glycerate dehydrogenase catalytic domain-like"/>
    <property type="match status" value="1"/>
</dbReference>
<dbReference type="Pfam" id="PF11890">
    <property type="entry name" value="DUF3410"/>
    <property type="match status" value="1"/>
</dbReference>
<dbReference type="Gene3D" id="3.30.1370.170">
    <property type="match status" value="1"/>
</dbReference>
<comment type="subunit">
    <text evidence="5">Homodimer.</text>
</comment>
<feature type="binding site" evidence="5">
    <location>
        <position position="257"/>
    </location>
    <ligand>
        <name>NAD(+)</name>
        <dbReference type="ChEBI" id="CHEBI:57540"/>
    </ligand>
</feature>
<reference evidence="9" key="1">
    <citation type="submission" date="2016-10" db="EMBL/GenBank/DDBJ databases">
        <authorList>
            <person name="Varghese N."/>
            <person name="Submissions S."/>
        </authorList>
    </citation>
    <scope>NUCLEOTIDE SEQUENCE [LARGE SCALE GENOMIC DNA]</scope>
    <source>
        <strain evidence="9">DSM 23439</strain>
    </source>
</reference>
<comment type="subcellular location">
    <subcellularLocation>
        <location evidence="5">Cytoplasm</location>
    </subcellularLocation>
</comment>
<feature type="binding site" evidence="5">
    <location>
        <position position="175"/>
    </location>
    <ligand>
        <name>NAD(+)</name>
        <dbReference type="ChEBI" id="CHEBI:57540"/>
    </ligand>
</feature>
<feature type="active site" evidence="5">
    <location>
        <position position="208"/>
    </location>
</feature>
<feature type="binding site" evidence="5">
    <location>
        <position position="232"/>
    </location>
    <ligand>
        <name>NAD(+)</name>
        <dbReference type="ChEBI" id="CHEBI:57540"/>
    </ligand>
</feature>
<evidence type="ECO:0000259" key="7">
    <source>
        <dbReference type="Pfam" id="PF11890"/>
    </source>
</evidence>
<dbReference type="GO" id="GO:0033711">
    <property type="term" value="F:4-phosphoerythronate dehydrogenase activity"/>
    <property type="evidence" value="ECO:0007669"/>
    <property type="project" value="UniProtKB-EC"/>
</dbReference>
<dbReference type="GO" id="GO:0046983">
    <property type="term" value="F:protein dimerization activity"/>
    <property type="evidence" value="ECO:0007669"/>
    <property type="project" value="InterPro"/>
</dbReference>
<evidence type="ECO:0000256" key="5">
    <source>
        <dbReference type="HAMAP-Rule" id="MF_01825"/>
    </source>
</evidence>
<comment type="similarity">
    <text evidence="5">Belongs to the D-isomer specific 2-hydroxyacid dehydrogenase family. PdxB subfamily.</text>
</comment>
<dbReference type="SUPFAM" id="SSF51735">
    <property type="entry name" value="NAD(P)-binding Rossmann-fold domains"/>
    <property type="match status" value="1"/>
</dbReference>
<dbReference type="STRING" id="402385.SAMN05421848_1251"/>
<feature type="active site" description="Proton donor" evidence="5">
    <location>
        <position position="254"/>
    </location>
</feature>
<dbReference type="InterPro" id="IPR020921">
    <property type="entry name" value="Erythronate-4-P_DHase"/>
</dbReference>
<dbReference type="GO" id="GO:0005829">
    <property type="term" value="C:cytosol"/>
    <property type="evidence" value="ECO:0007669"/>
    <property type="project" value="TreeGrafter"/>
</dbReference>
<comment type="caution">
    <text evidence="5">Lacks conserved residue(s) required for the propagation of feature annotation.</text>
</comment>
<evidence type="ECO:0000256" key="3">
    <source>
        <dbReference type="ARBA" id="ARBA00023027"/>
    </source>
</evidence>
<sequence>MRIVADENIPLAEAFFGEHGELVRLPGREMSREQVRDADILLVRSVTRVDAELLAGSRVRFVGTATIGCDHVDQQWLADQGIGFASAPGCNADSVGDYVISTLLLFGEQDGVALTDRVVGIVGAGNVGGRLVERLRALGIRCLICDPPRAEQEGGEGFTDLDSLIAQADVVSIHTPLIRDGDHPTQHLLGERHIEALRTDQILISAGRGDCVDSRALKARLARDPDLRVVLDVWENEPDIDEALYRQVAIATPHIAGYSLDGKLRGTEMLYQAMSRHFGLPLRKRLGQLKPENWLRRIAVSRRAPPQEALLLCARTCYDVRRDALLFERYRRQYGMEKGFDLMRREYPTRREFSTLRVELKHSAGAVREVLESAGFAIRAPRKS</sequence>
<dbReference type="InterPro" id="IPR038251">
    <property type="entry name" value="PdxB_dimer_sf"/>
</dbReference>
<dbReference type="GO" id="GO:0036001">
    <property type="term" value="P:'de novo' pyridoxal 5'-phosphate biosynthetic process"/>
    <property type="evidence" value="ECO:0007669"/>
    <property type="project" value="TreeGrafter"/>
</dbReference>
<keyword evidence="3 5" id="KW-0520">NAD</keyword>
<evidence type="ECO:0000313" key="8">
    <source>
        <dbReference type="EMBL" id="SFC35905.1"/>
    </source>
</evidence>
<keyword evidence="1 5" id="KW-0963">Cytoplasm</keyword>
<organism evidence="8 9">
    <name type="scientific">Kushneria avicenniae</name>
    <dbReference type="NCBI Taxonomy" id="402385"/>
    <lineage>
        <taxon>Bacteria</taxon>
        <taxon>Pseudomonadati</taxon>
        <taxon>Pseudomonadota</taxon>
        <taxon>Gammaproteobacteria</taxon>
        <taxon>Oceanospirillales</taxon>
        <taxon>Halomonadaceae</taxon>
        <taxon>Kushneria</taxon>
    </lineage>
</organism>
<comment type="catalytic activity">
    <reaction evidence="5">
        <text>4-phospho-D-erythronate + NAD(+) = (R)-3-hydroxy-2-oxo-4-phosphooxybutanoate + NADH + H(+)</text>
        <dbReference type="Rhea" id="RHEA:18829"/>
        <dbReference type="ChEBI" id="CHEBI:15378"/>
        <dbReference type="ChEBI" id="CHEBI:57540"/>
        <dbReference type="ChEBI" id="CHEBI:57945"/>
        <dbReference type="ChEBI" id="CHEBI:58538"/>
        <dbReference type="ChEBI" id="CHEBI:58766"/>
        <dbReference type="EC" id="1.1.1.290"/>
    </reaction>
</comment>
<keyword evidence="4 5" id="KW-0664">Pyridoxine biosynthesis</keyword>
<dbReference type="InterPro" id="IPR006140">
    <property type="entry name" value="D-isomer_DH_NAD-bd"/>
</dbReference>
<dbReference type="PANTHER" id="PTHR42938">
    <property type="entry name" value="FORMATE DEHYDROGENASE 1"/>
    <property type="match status" value="1"/>
</dbReference>
<evidence type="ECO:0000313" key="9">
    <source>
        <dbReference type="Proteomes" id="UP000199046"/>
    </source>
</evidence>
<feature type="active site" evidence="5">
    <location>
        <position position="237"/>
    </location>
</feature>